<dbReference type="NCBIfam" id="TIGR00667">
    <property type="entry name" value="aat"/>
    <property type="match status" value="1"/>
</dbReference>
<evidence type="ECO:0000256" key="5">
    <source>
        <dbReference type="ARBA" id="ARBA00050607"/>
    </source>
</evidence>
<gene>
    <name evidence="15" type="primary">aat</name>
    <name evidence="16" type="ORF">SAMN02745728_00312</name>
</gene>
<dbReference type="InterPro" id="IPR004616">
    <property type="entry name" value="Leu/Phe-tRNA_Trfase"/>
</dbReference>
<dbReference type="Gene3D" id="3.30.70.3550">
    <property type="entry name" value="Leucyl/phenylalanyl-tRNA-protein transferase, N-terminal domain"/>
    <property type="match status" value="1"/>
</dbReference>
<evidence type="ECO:0000313" key="16">
    <source>
        <dbReference type="EMBL" id="SHN51040.1"/>
    </source>
</evidence>
<dbReference type="Pfam" id="PF03588">
    <property type="entry name" value="Leu_Phe_trans"/>
    <property type="match status" value="1"/>
</dbReference>
<evidence type="ECO:0000256" key="12">
    <source>
        <dbReference type="ARBA" id="ARBA00077136"/>
    </source>
</evidence>
<evidence type="ECO:0000256" key="8">
    <source>
        <dbReference type="ARBA" id="ARBA00054043"/>
    </source>
</evidence>
<evidence type="ECO:0000256" key="10">
    <source>
        <dbReference type="ARBA" id="ARBA00066767"/>
    </source>
</evidence>
<dbReference type="PANTHER" id="PTHR30098:SF2">
    <property type="entry name" value="LEUCYL_PHENYLALANYL-TRNA--PROTEIN TRANSFERASE"/>
    <property type="match status" value="1"/>
</dbReference>
<comment type="catalytic activity">
    <reaction evidence="7 15">
        <text>N-terminal L-lysyl-[protein] + L-leucyl-tRNA(Leu) = N-terminal L-leucyl-L-lysyl-[protein] + tRNA(Leu) + H(+)</text>
        <dbReference type="Rhea" id="RHEA:12340"/>
        <dbReference type="Rhea" id="RHEA-COMP:9613"/>
        <dbReference type="Rhea" id="RHEA-COMP:9622"/>
        <dbReference type="Rhea" id="RHEA-COMP:12670"/>
        <dbReference type="Rhea" id="RHEA-COMP:12671"/>
        <dbReference type="ChEBI" id="CHEBI:15378"/>
        <dbReference type="ChEBI" id="CHEBI:65249"/>
        <dbReference type="ChEBI" id="CHEBI:78442"/>
        <dbReference type="ChEBI" id="CHEBI:78494"/>
        <dbReference type="ChEBI" id="CHEBI:133043"/>
        <dbReference type="EC" id="2.3.2.6"/>
    </reaction>
</comment>
<evidence type="ECO:0000256" key="2">
    <source>
        <dbReference type="ARBA" id="ARBA00022490"/>
    </source>
</evidence>
<dbReference type="HAMAP" id="MF_00688">
    <property type="entry name" value="Leu_Phe_trans"/>
    <property type="match status" value="1"/>
</dbReference>
<dbReference type="AlphaFoldDB" id="A0A1M7RXY6"/>
<reference evidence="16 17" key="1">
    <citation type="submission" date="2016-12" db="EMBL/GenBank/DDBJ databases">
        <authorList>
            <person name="Song W.-J."/>
            <person name="Kurnit D.M."/>
        </authorList>
    </citation>
    <scope>NUCLEOTIDE SEQUENCE [LARGE SCALE GENOMIC DNA]</scope>
    <source>
        <strain evidence="16 17">DSM 11393</strain>
    </source>
</reference>
<dbReference type="FunFam" id="3.40.630.70:FF:000001">
    <property type="entry name" value="Leucyl/phenylalanyl-tRNA--protein transferase"/>
    <property type="match status" value="1"/>
</dbReference>
<dbReference type="Proteomes" id="UP000186469">
    <property type="component" value="Unassembled WGS sequence"/>
</dbReference>
<dbReference type="STRING" id="1121455.SAMN02745728_00312"/>
<evidence type="ECO:0000313" key="17">
    <source>
        <dbReference type="Proteomes" id="UP000186469"/>
    </source>
</evidence>
<sequence length="234" mass="26767">MFLLSRNTVDFPDPALADEDGILAVGGDLTPVRLLTAYSLGIFPWYNEDSPILWWHPDPRCVLFLNEFHLPKSLKKVINAGTFELRIDTAFEAVIKSCANSFRPNQEGTWLTQEMQQAYLHLHKLGFAHSIESWQNNKLCGGVYGVALGNIFFGESMFYKEPNASKIAFYGLVTLLKKLNFRLLDCQQRSENVLRFGAREISRQAFMQELSKNMLEETLRGNWTIYRDSCTIVS</sequence>
<dbReference type="GO" id="GO:0030163">
    <property type="term" value="P:protein catabolic process"/>
    <property type="evidence" value="ECO:0007669"/>
    <property type="project" value="UniProtKB-UniRule"/>
</dbReference>
<keyword evidence="3 15" id="KW-0808">Transferase</keyword>
<organism evidence="16 17">
    <name type="scientific">Desulfovibrio litoralis DSM 11393</name>
    <dbReference type="NCBI Taxonomy" id="1121455"/>
    <lineage>
        <taxon>Bacteria</taxon>
        <taxon>Pseudomonadati</taxon>
        <taxon>Thermodesulfobacteriota</taxon>
        <taxon>Desulfovibrionia</taxon>
        <taxon>Desulfovibrionales</taxon>
        <taxon>Desulfovibrionaceae</taxon>
        <taxon>Desulfovibrio</taxon>
    </lineage>
</organism>
<dbReference type="SUPFAM" id="SSF55729">
    <property type="entry name" value="Acyl-CoA N-acyltransferases (Nat)"/>
    <property type="match status" value="1"/>
</dbReference>
<evidence type="ECO:0000256" key="13">
    <source>
        <dbReference type="ARBA" id="ARBA00077165"/>
    </source>
</evidence>
<comment type="catalytic activity">
    <reaction evidence="6 15">
        <text>N-terminal L-arginyl-[protein] + L-leucyl-tRNA(Leu) = N-terminal L-leucyl-L-arginyl-[protein] + tRNA(Leu) + H(+)</text>
        <dbReference type="Rhea" id="RHEA:50416"/>
        <dbReference type="Rhea" id="RHEA-COMP:9613"/>
        <dbReference type="Rhea" id="RHEA-COMP:9622"/>
        <dbReference type="Rhea" id="RHEA-COMP:12672"/>
        <dbReference type="Rhea" id="RHEA-COMP:12673"/>
        <dbReference type="ChEBI" id="CHEBI:15378"/>
        <dbReference type="ChEBI" id="CHEBI:64719"/>
        <dbReference type="ChEBI" id="CHEBI:78442"/>
        <dbReference type="ChEBI" id="CHEBI:78494"/>
        <dbReference type="ChEBI" id="CHEBI:133044"/>
        <dbReference type="EC" id="2.3.2.6"/>
    </reaction>
</comment>
<keyword evidence="4 15" id="KW-0012">Acyltransferase</keyword>
<name>A0A1M7RXY6_9BACT</name>
<dbReference type="EMBL" id="FRDI01000002">
    <property type="protein sequence ID" value="SHN51040.1"/>
    <property type="molecule type" value="Genomic_DNA"/>
</dbReference>
<evidence type="ECO:0000256" key="7">
    <source>
        <dbReference type="ARBA" id="ARBA00051538"/>
    </source>
</evidence>
<protein>
    <recommendedName>
        <fullName evidence="11 15">Leucyl/phenylalanyl-tRNA--protein transferase</fullName>
        <ecNumber evidence="10 15">2.3.2.6</ecNumber>
    </recommendedName>
    <alternativeName>
        <fullName evidence="12 15">L/F-transferase</fullName>
    </alternativeName>
    <alternativeName>
        <fullName evidence="13 15">Leucyltransferase</fullName>
    </alternativeName>
    <alternativeName>
        <fullName evidence="14 15">Phenyalanyltransferase</fullName>
    </alternativeName>
</protein>
<evidence type="ECO:0000256" key="4">
    <source>
        <dbReference type="ARBA" id="ARBA00023315"/>
    </source>
</evidence>
<keyword evidence="2 15" id="KW-0963">Cytoplasm</keyword>
<evidence type="ECO:0000256" key="11">
    <source>
        <dbReference type="ARBA" id="ARBA00074372"/>
    </source>
</evidence>
<evidence type="ECO:0000256" key="15">
    <source>
        <dbReference type="HAMAP-Rule" id="MF_00688"/>
    </source>
</evidence>
<proteinExistence type="inferred from homology"/>
<comment type="catalytic activity">
    <reaction evidence="5 15">
        <text>L-phenylalanyl-tRNA(Phe) + an N-terminal L-alpha-aminoacyl-[protein] = an N-terminal L-phenylalanyl-L-alpha-aminoacyl-[protein] + tRNA(Phe)</text>
        <dbReference type="Rhea" id="RHEA:43632"/>
        <dbReference type="Rhea" id="RHEA-COMP:9668"/>
        <dbReference type="Rhea" id="RHEA-COMP:9699"/>
        <dbReference type="Rhea" id="RHEA-COMP:10636"/>
        <dbReference type="Rhea" id="RHEA-COMP:10637"/>
        <dbReference type="ChEBI" id="CHEBI:78442"/>
        <dbReference type="ChEBI" id="CHEBI:78531"/>
        <dbReference type="ChEBI" id="CHEBI:78597"/>
        <dbReference type="ChEBI" id="CHEBI:83561"/>
        <dbReference type="EC" id="2.3.2.6"/>
    </reaction>
</comment>
<dbReference type="RefSeq" id="WP_072695791.1">
    <property type="nucleotide sequence ID" value="NZ_FRDI01000002.1"/>
</dbReference>
<dbReference type="FunFam" id="3.30.70.3550:FF:000001">
    <property type="entry name" value="Leucyl/phenylalanyl-tRNA--protein transferase"/>
    <property type="match status" value="1"/>
</dbReference>
<dbReference type="GO" id="GO:0005737">
    <property type="term" value="C:cytoplasm"/>
    <property type="evidence" value="ECO:0007669"/>
    <property type="project" value="UniProtKB-SubCell"/>
</dbReference>
<comment type="similarity">
    <text evidence="9 15">Belongs to the L/F-transferase family.</text>
</comment>
<dbReference type="GO" id="GO:0008914">
    <property type="term" value="F:leucyl-tRNA--protein transferase activity"/>
    <property type="evidence" value="ECO:0007669"/>
    <property type="project" value="UniProtKB-UniRule"/>
</dbReference>
<evidence type="ECO:0000256" key="9">
    <source>
        <dbReference type="ARBA" id="ARBA00061535"/>
    </source>
</evidence>
<keyword evidence="17" id="KW-1185">Reference proteome</keyword>
<evidence type="ECO:0000256" key="6">
    <source>
        <dbReference type="ARBA" id="ARBA00050652"/>
    </source>
</evidence>
<dbReference type="Gene3D" id="3.40.630.70">
    <property type="entry name" value="Leucyl/phenylalanyl-tRNA-protein transferase, C-terminal domain"/>
    <property type="match status" value="1"/>
</dbReference>
<accession>A0A1M7RXY6</accession>
<dbReference type="OrthoDB" id="9790282at2"/>
<evidence type="ECO:0000256" key="1">
    <source>
        <dbReference type="ARBA" id="ARBA00004496"/>
    </source>
</evidence>
<comment type="function">
    <text evidence="8 15">Functions in the N-end rule pathway of protein degradation where it conjugates Leu, Phe and, less efficiently, Met from aminoacyl-tRNAs to the N-termini of proteins containing an N-terminal arginine or lysine.</text>
</comment>
<dbReference type="EC" id="2.3.2.6" evidence="10 15"/>
<dbReference type="InterPro" id="IPR016181">
    <property type="entry name" value="Acyl_CoA_acyltransferase"/>
</dbReference>
<dbReference type="InterPro" id="IPR042221">
    <property type="entry name" value="Leu/Phe-tRNA_Trfase_N"/>
</dbReference>
<evidence type="ECO:0000256" key="14">
    <source>
        <dbReference type="ARBA" id="ARBA00083640"/>
    </source>
</evidence>
<evidence type="ECO:0000256" key="3">
    <source>
        <dbReference type="ARBA" id="ARBA00022679"/>
    </source>
</evidence>
<dbReference type="PANTHER" id="PTHR30098">
    <property type="entry name" value="LEUCYL/PHENYLALANYL-TRNA--PROTEIN TRANSFERASE"/>
    <property type="match status" value="1"/>
</dbReference>
<comment type="subcellular location">
    <subcellularLocation>
        <location evidence="1 15">Cytoplasm</location>
    </subcellularLocation>
</comment>
<dbReference type="InterPro" id="IPR042203">
    <property type="entry name" value="Leu/Phe-tRNA_Trfase_C"/>
</dbReference>